<organism evidence="2 3">
    <name type="scientific">Sporocytophaga myxococcoides</name>
    <dbReference type="NCBI Taxonomy" id="153721"/>
    <lineage>
        <taxon>Bacteria</taxon>
        <taxon>Pseudomonadati</taxon>
        <taxon>Bacteroidota</taxon>
        <taxon>Cytophagia</taxon>
        <taxon>Cytophagales</taxon>
        <taxon>Cytophagaceae</taxon>
        <taxon>Sporocytophaga</taxon>
    </lineage>
</organism>
<name>A0A098LJK2_9BACT</name>
<dbReference type="eggNOG" id="COG1352">
    <property type="taxonomic scope" value="Bacteria"/>
</dbReference>
<dbReference type="PROSITE" id="PS50123">
    <property type="entry name" value="CHER"/>
    <property type="match status" value="1"/>
</dbReference>
<reference evidence="2 3" key="1">
    <citation type="submission" date="2014-09" db="EMBL/GenBank/DDBJ databases">
        <title>Sporocytophaga myxococcoides PG-01 genome sequencing.</title>
        <authorList>
            <person name="Liu L."/>
            <person name="Gao P.J."/>
            <person name="Chen G.J."/>
            <person name="Wang L.S."/>
        </authorList>
    </citation>
    <scope>NUCLEOTIDE SEQUENCE [LARGE SCALE GENOMIC DNA]</scope>
    <source>
        <strain evidence="2 3">PG-01</strain>
    </source>
</reference>
<sequence length="276" mass="32270">MVQEIGVSEINRVVSVVQEKFDLDFSNYAVSSFKRRLERLIEVRNYKTIDNLIFKIENNSFTKEEFLHEITVNVTEMFRDPSFWRAIKKVLSFSLESLPKIRIWHAACSSGEEVYSMLILLKEMNLLDKCEIVASDIDNMILARAKDGTIAMRNMELNCKNYARVHDDYQDLMKYFKVDGEYCRFDKSLLSRVSFRNIDLVKAESTSKYDIIFCRNVMIYFNQALQSKVLNLLHKSLFIHSYLVVGTKETISSALEVAPKFISVNNEEKIYKKIKD</sequence>
<dbReference type="EMBL" id="BBLT01000011">
    <property type="protein sequence ID" value="GAL87155.1"/>
    <property type="molecule type" value="Genomic_DNA"/>
</dbReference>
<gene>
    <name evidence="2" type="ORF">MYP_4385</name>
</gene>
<dbReference type="PRINTS" id="PR00996">
    <property type="entry name" value="CHERMTFRASE"/>
</dbReference>
<dbReference type="STRING" id="153721.MYP_4385"/>
<dbReference type="Pfam" id="PF01739">
    <property type="entry name" value="CheR"/>
    <property type="match status" value="1"/>
</dbReference>
<comment type="caution">
    <text evidence="2">The sequence shown here is derived from an EMBL/GenBank/DDBJ whole genome shotgun (WGS) entry which is preliminary data.</text>
</comment>
<dbReference type="InterPro" id="IPR022642">
    <property type="entry name" value="CheR_C"/>
</dbReference>
<dbReference type="OrthoDB" id="9816309at2"/>
<dbReference type="InterPro" id="IPR050903">
    <property type="entry name" value="Bact_Chemotaxis_MeTrfase"/>
</dbReference>
<dbReference type="PANTHER" id="PTHR24422:SF8">
    <property type="entry name" value="CHEMOTAXIS PROTEIN"/>
    <property type="match status" value="1"/>
</dbReference>
<feature type="domain" description="CheR-type methyltransferase" evidence="1">
    <location>
        <begin position="1"/>
        <end position="276"/>
    </location>
</feature>
<dbReference type="Proteomes" id="UP000030185">
    <property type="component" value="Unassembled WGS sequence"/>
</dbReference>
<dbReference type="Pfam" id="PF03705">
    <property type="entry name" value="CheR_N"/>
    <property type="match status" value="1"/>
</dbReference>
<dbReference type="RefSeq" id="WP_045468045.1">
    <property type="nucleotide sequence ID" value="NZ_BBLT01000011.1"/>
</dbReference>
<dbReference type="InterPro" id="IPR029063">
    <property type="entry name" value="SAM-dependent_MTases_sf"/>
</dbReference>
<dbReference type="SUPFAM" id="SSF47757">
    <property type="entry name" value="Chemotaxis receptor methyltransferase CheR, N-terminal domain"/>
    <property type="match status" value="1"/>
</dbReference>
<dbReference type="InterPro" id="IPR000780">
    <property type="entry name" value="CheR_MeTrfase"/>
</dbReference>
<protein>
    <recommendedName>
        <fullName evidence="1">CheR-type methyltransferase domain-containing protein</fullName>
    </recommendedName>
</protein>
<dbReference type="InterPro" id="IPR022641">
    <property type="entry name" value="CheR_N"/>
</dbReference>
<keyword evidence="3" id="KW-1185">Reference proteome</keyword>
<dbReference type="AlphaFoldDB" id="A0A098LJK2"/>
<accession>A0A098LJK2</accession>
<dbReference type="GO" id="GO:0008757">
    <property type="term" value="F:S-adenosylmethionine-dependent methyltransferase activity"/>
    <property type="evidence" value="ECO:0007669"/>
    <property type="project" value="InterPro"/>
</dbReference>
<proteinExistence type="predicted"/>
<dbReference type="Gene3D" id="3.40.50.150">
    <property type="entry name" value="Vaccinia Virus protein VP39"/>
    <property type="match status" value="1"/>
</dbReference>
<evidence type="ECO:0000313" key="3">
    <source>
        <dbReference type="Proteomes" id="UP000030185"/>
    </source>
</evidence>
<dbReference type="SMART" id="SM00138">
    <property type="entry name" value="MeTrc"/>
    <property type="match status" value="1"/>
</dbReference>
<evidence type="ECO:0000259" key="1">
    <source>
        <dbReference type="PROSITE" id="PS50123"/>
    </source>
</evidence>
<dbReference type="PANTHER" id="PTHR24422">
    <property type="entry name" value="CHEMOTAXIS PROTEIN METHYLTRANSFERASE"/>
    <property type="match status" value="1"/>
</dbReference>
<evidence type="ECO:0000313" key="2">
    <source>
        <dbReference type="EMBL" id="GAL87155.1"/>
    </source>
</evidence>
<dbReference type="SUPFAM" id="SSF53335">
    <property type="entry name" value="S-adenosyl-L-methionine-dependent methyltransferases"/>
    <property type="match status" value="1"/>
</dbReference>